<gene>
    <name evidence="1" type="ORF">LRP50_24335</name>
</gene>
<dbReference type="RefSeq" id="WP_274167007.1">
    <property type="nucleotide sequence ID" value="NZ_JAJUBC010000047.1"/>
</dbReference>
<evidence type="ECO:0000313" key="2">
    <source>
        <dbReference type="Proteomes" id="UP001149400"/>
    </source>
</evidence>
<evidence type="ECO:0000313" key="1">
    <source>
        <dbReference type="EMBL" id="MDD1796253.1"/>
    </source>
</evidence>
<dbReference type="Proteomes" id="UP001149400">
    <property type="component" value="Unassembled WGS sequence"/>
</dbReference>
<accession>A0ABT5R7J9</accession>
<name>A0ABT5R7J9_9GAMM</name>
<reference evidence="1" key="1">
    <citation type="submission" date="2021-12" db="EMBL/GenBank/DDBJ databases">
        <title>Enterovibrio ZSDZ35 sp. nov. and Enterovibrio ZSDZ42 sp. nov., isolated from coastal seawater in Qingdao.</title>
        <authorList>
            <person name="Zhang P."/>
        </authorList>
    </citation>
    <scope>NUCLEOTIDE SEQUENCE</scope>
    <source>
        <strain evidence="1">ZSDZ42</strain>
    </source>
</reference>
<sequence>MPPPIPKIFFGGVVPHIQVSRQTGMVTIWKYVPILGIKRKTIIIPFSEFIPYLHHLVTPTGTGAGWNVILAHKDSRRISFGAIGMANLKSRGDALAFWDFLQRYMDVEQPLPDSPVFETVRHHDPTTKAYDGTVGRPAKYWKRMTKAQIDRRSDEMAMYIERLANGEDLPPFEFDYEAMLTPHEQKQRKRAKKNSDA</sequence>
<comment type="caution">
    <text evidence="1">The sequence shown here is derived from an EMBL/GenBank/DDBJ whole genome shotgun (WGS) entry which is preliminary data.</text>
</comment>
<dbReference type="EMBL" id="JAJUBC010000047">
    <property type="protein sequence ID" value="MDD1796253.1"/>
    <property type="molecule type" value="Genomic_DNA"/>
</dbReference>
<organism evidence="1 2">
    <name type="scientific">Enterovibrio gelatinilyticus</name>
    <dbReference type="NCBI Taxonomy" id="2899819"/>
    <lineage>
        <taxon>Bacteria</taxon>
        <taxon>Pseudomonadati</taxon>
        <taxon>Pseudomonadota</taxon>
        <taxon>Gammaproteobacteria</taxon>
        <taxon>Vibrionales</taxon>
        <taxon>Vibrionaceae</taxon>
        <taxon>Enterovibrio</taxon>
    </lineage>
</organism>
<proteinExistence type="predicted"/>
<keyword evidence="2" id="KW-1185">Reference proteome</keyword>
<protein>
    <submittedName>
        <fullName evidence="1">Uncharacterized protein</fullName>
    </submittedName>
</protein>